<proteinExistence type="predicted"/>
<sequence length="126" mass="13765">MLDLNSLLAFSHTYCIAICAVLVPFNLLATLLTLVLVGTDRPKSQVWQSIGLAIAVAVLMLLHVLTWLVVGVVRIPTFVLFTLATCCLSLNVWALGSPHSLNRVLQMLVQFGKNSFQSVVQRTEAS</sequence>
<protein>
    <submittedName>
        <fullName evidence="2">Uncharacterized protein</fullName>
    </submittedName>
</protein>
<name>A0A832H6I6_9CYAN</name>
<reference evidence="2" key="1">
    <citation type="journal article" date="2020" name="mSystems">
        <title>Genome- and Community-Level Interaction Insights into Carbon Utilization and Element Cycling Functions of Hydrothermarchaeota in Hydrothermal Sediment.</title>
        <authorList>
            <person name="Zhou Z."/>
            <person name="Liu Y."/>
            <person name="Xu W."/>
            <person name="Pan J."/>
            <person name="Luo Z.H."/>
            <person name="Li M."/>
        </authorList>
    </citation>
    <scope>NUCLEOTIDE SEQUENCE [LARGE SCALE GENOMIC DNA]</scope>
    <source>
        <strain evidence="2">SpSt-402</strain>
    </source>
</reference>
<feature type="transmembrane region" description="Helical" evidence="1">
    <location>
        <begin position="49"/>
        <end position="69"/>
    </location>
</feature>
<keyword evidence="1" id="KW-0472">Membrane</keyword>
<feature type="transmembrane region" description="Helical" evidence="1">
    <location>
        <begin position="75"/>
        <end position="96"/>
    </location>
</feature>
<evidence type="ECO:0000313" key="2">
    <source>
        <dbReference type="EMBL" id="HGW95297.1"/>
    </source>
</evidence>
<accession>A0A832H6I6</accession>
<dbReference type="AlphaFoldDB" id="A0A832H6I6"/>
<evidence type="ECO:0000256" key="1">
    <source>
        <dbReference type="SAM" id="Phobius"/>
    </source>
</evidence>
<dbReference type="EMBL" id="DSRD01000845">
    <property type="protein sequence ID" value="HGW95297.1"/>
    <property type="molecule type" value="Genomic_DNA"/>
</dbReference>
<keyword evidence="1" id="KW-1133">Transmembrane helix</keyword>
<gene>
    <name evidence="2" type="ORF">ENR47_13625</name>
</gene>
<feature type="transmembrane region" description="Helical" evidence="1">
    <location>
        <begin position="12"/>
        <end position="37"/>
    </location>
</feature>
<comment type="caution">
    <text evidence="2">The sequence shown here is derived from an EMBL/GenBank/DDBJ whole genome shotgun (WGS) entry which is preliminary data.</text>
</comment>
<organism evidence="2">
    <name type="scientific">Oscillatoriales cyanobacterium SpSt-402</name>
    <dbReference type="NCBI Taxonomy" id="2282168"/>
    <lineage>
        <taxon>Bacteria</taxon>
        <taxon>Bacillati</taxon>
        <taxon>Cyanobacteriota</taxon>
        <taxon>Cyanophyceae</taxon>
        <taxon>Oscillatoriophycideae</taxon>
        <taxon>Oscillatoriales</taxon>
    </lineage>
</organism>
<keyword evidence="1" id="KW-0812">Transmembrane</keyword>